<gene>
    <name evidence="1" type="ORF">Zmor_012374</name>
</gene>
<evidence type="ECO:0000313" key="2">
    <source>
        <dbReference type="Proteomes" id="UP001168821"/>
    </source>
</evidence>
<name>A0AA38HGQ9_9CUCU</name>
<protein>
    <submittedName>
        <fullName evidence="1">Uncharacterized protein</fullName>
    </submittedName>
</protein>
<dbReference type="Proteomes" id="UP001168821">
    <property type="component" value="Unassembled WGS sequence"/>
</dbReference>
<comment type="caution">
    <text evidence="1">The sequence shown here is derived from an EMBL/GenBank/DDBJ whole genome shotgun (WGS) entry which is preliminary data.</text>
</comment>
<reference evidence="1" key="1">
    <citation type="journal article" date="2023" name="G3 (Bethesda)">
        <title>Whole genome assemblies of Zophobas morio and Tenebrio molitor.</title>
        <authorList>
            <person name="Kaur S."/>
            <person name="Stinson S.A."/>
            <person name="diCenzo G.C."/>
        </authorList>
    </citation>
    <scope>NUCLEOTIDE SEQUENCE</scope>
    <source>
        <strain evidence="1">QUZm001</strain>
    </source>
</reference>
<evidence type="ECO:0000313" key="1">
    <source>
        <dbReference type="EMBL" id="KAJ3615692.1"/>
    </source>
</evidence>
<keyword evidence="2" id="KW-1185">Reference proteome</keyword>
<accession>A0AA38HGQ9</accession>
<sequence>MLSRNYEYEVNTMQRTDLLLLARLTYSRRPYILQHLGLSLATLARGDIPLNMTSLLALQAVDAVKIFPAYQSEGCVDNDILRSCPLIIPTTKKETKVNGV</sequence>
<proteinExistence type="predicted"/>
<dbReference type="EMBL" id="JALNTZ010003961">
    <property type="protein sequence ID" value="KAJ3615692.1"/>
    <property type="molecule type" value="Genomic_DNA"/>
</dbReference>
<organism evidence="1 2">
    <name type="scientific">Zophobas morio</name>
    <dbReference type="NCBI Taxonomy" id="2755281"/>
    <lineage>
        <taxon>Eukaryota</taxon>
        <taxon>Metazoa</taxon>
        <taxon>Ecdysozoa</taxon>
        <taxon>Arthropoda</taxon>
        <taxon>Hexapoda</taxon>
        <taxon>Insecta</taxon>
        <taxon>Pterygota</taxon>
        <taxon>Neoptera</taxon>
        <taxon>Endopterygota</taxon>
        <taxon>Coleoptera</taxon>
        <taxon>Polyphaga</taxon>
        <taxon>Cucujiformia</taxon>
        <taxon>Tenebrionidae</taxon>
        <taxon>Zophobas</taxon>
    </lineage>
</organism>
<dbReference type="AlphaFoldDB" id="A0AA38HGQ9"/>